<comment type="similarity">
    <text evidence="2">Belongs to the pterin-4-alpha-carbinolamine dehydratase family.</text>
</comment>
<dbReference type="HAMAP" id="MF_00434">
    <property type="entry name" value="Pterin_4_alpha"/>
    <property type="match status" value="1"/>
</dbReference>
<dbReference type="GO" id="GO:0008124">
    <property type="term" value="F:4-alpha-hydroxytetrahydrobiopterin dehydratase activity"/>
    <property type="evidence" value="ECO:0007669"/>
    <property type="project" value="UniProtKB-EC"/>
</dbReference>
<evidence type="ECO:0000256" key="4">
    <source>
        <dbReference type="ARBA" id="ARBA00023239"/>
    </source>
</evidence>
<sequence length="123" mass="12956">MSSSLAAGSCVPCRRGAPALSDADVAARLQALGGAWQLAPFADSGVPVLQRSVRFRNFRTALAFTNAVGAMAEAQKHHPALLTEWGSVRVAWWTHAIGGLHDNDFICAAKTDELLAAAEGVKE</sequence>
<dbReference type="Proteomes" id="UP000245946">
    <property type="component" value="Unassembled WGS sequence"/>
</dbReference>
<dbReference type="GO" id="GO:0006729">
    <property type="term" value="P:tetrahydrobiopterin biosynthetic process"/>
    <property type="evidence" value="ECO:0007669"/>
    <property type="project" value="InterPro"/>
</dbReference>
<gene>
    <name evidence="5" type="ORF">FA09DRAFT_358019</name>
</gene>
<dbReference type="InterPro" id="IPR001533">
    <property type="entry name" value="Pterin_deHydtase"/>
</dbReference>
<dbReference type="SUPFAM" id="SSF55248">
    <property type="entry name" value="PCD-like"/>
    <property type="match status" value="1"/>
</dbReference>
<evidence type="ECO:0000256" key="2">
    <source>
        <dbReference type="ARBA" id="ARBA00006472"/>
    </source>
</evidence>
<keyword evidence="6" id="KW-1185">Reference proteome</keyword>
<dbReference type="EMBL" id="KZ819284">
    <property type="protein sequence ID" value="PWO00645.1"/>
    <property type="molecule type" value="Genomic_DNA"/>
</dbReference>
<comment type="catalytic activity">
    <reaction evidence="1">
        <text>(4aS,6R)-4a-hydroxy-L-erythro-5,6,7,8-tetrahydrobiopterin = (6R)-L-erythro-6,7-dihydrobiopterin + H2O</text>
        <dbReference type="Rhea" id="RHEA:11920"/>
        <dbReference type="ChEBI" id="CHEBI:15377"/>
        <dbReference type="ChEBI" id="CHEBI:15642"/>
        <dbReference type="ChEBI" id="CHEBI:43120"/>
        <dbReference type="EC" id="4.2.1.96"/>
    </reaction>
</comment>
<dbReference type="Pfam" id="PF01329">
    <property type="entry name" value="Pterin_4a"/>
    <property type="match status" value="1"/>
</dbReference>
<dbReference type="InterPro" id="IPR036428">
    <property type="entry name" value="PCD_sf"/>
</dbReference>
<dbReference type="CDD" id="cd00913">
    <property type="entry name" value="PCD_DCoH_subfamily_a"/>
    <property type="match status" value="1"/>
</dbReference>
<dbReference type="OrthoDB" id="277398at2759"/>
<name>A0A316ZHZ2_9BASI</name>
<evidence type="ECO:0000313" key="5">
    <source>
        <dbReference type="EMBL" id="PWO00645.1"/>
    </source>
</evidence>
<dbReference type="PANTHER" id="PTHR42805:SF1">
    <property type="entry name" value="PTERIN-4-ALPHA-CARBINOLAMINE DEHYDRATASE-RELATED"/>
    <property type="match status" value="1"/>
</dbReference>
<protein>
    <recommendedName>
        <fullName evidence="3">4a-hydroxytetrahydrobiopterin dehydratase</fullName>
        <ecNumber evidence="3">4.2.1.96</ecNumber>
    </recommendedName>
</protein>
<keyword evidence="4" id="KW-0456">Lyase</keyword>
<organism evidence="5 6">
    <name type="scientific">Tilletiopsis washingtonensis</name>
    <dbReference type="NCBI Taxonomy" id="58919"/>
    <lineage>
        <taxon>Eukaryota</taxon>
        <taxon>Fungi</taxon>
        <taxon>Dikarya</taxon>
        <taxon>Basidiomycota</taxon>
        <taxon>Ustilaginomycotina</taxon>
        <taxon>Exobasidiomycetes</taxon>
        <taxon>Entylomatales</taxon>
        <taxon>Entylomatales incertae sedis</taxon>
        <taxon>Tilletiopsis</taxon>
    </lineage>
</organism>
<accession>A0A316ZHZ2</accession>
<evidence type="ECO:0000256" key="1">
    <source>
        <dbReference type="ARBA" id="ARBA00001554"/>
    </source>
</evidence>
<dbReference type="InterPro" id="IPR050376">
    <property type="entry name" value="Pterin-4-alpha-carb_dehyd"/>
</dbReference>
<dbReference type="STRING" id="58919.A0A316ZHZ2"/>
<proteinExistence type="inferred from homology"/>
<dbReference type="EC" id="4.2.1.96" evidence="3"/>
<evidence type="ECO:0000256" key="3">
    <source>
        <dbReference type="ARBA" id="ARBA00013252"/>
    </source>
</evidence>
<reference evidence="5 6" key="1">
    <citation type="journal article" date="2018" name="Mol. Biol. Evol.">
        <title>Broad Genomic Sampling Reveals a Smut Pathogenic Ancestry of the Fungal Clade Ustilaginomycotina.</title>
        <authorList>
            <person name="Kijpornyongpan T."/>
            <person name="Mondo S.J."/>
            <person name="Barry K."/>
            <person name="Sandor L."/>
            <person name="Lee J."/>
            <person name="Lipzen A."/>
            <person name="Pangilinan J."/>
            <person name="LaButti K."/>
            <person name="Hainaut M."/>
            <person name="Henrissat B."/>
            <person name="Grigoriev I.V."/>
            <person name="Spatafora J.W."/>
            <person name="Aime M.C."/>
        </authorList>
    </citation>
    <scope>NUCLEOTIDE SEQUENCE [LARGE SCALE GENOMIC DNA]</scope>
    <source>
        <strain evidence="5 6">MCA 4186</strain>
    </source>
</reference>
<dbReference type="RefSeq" id="XP_025600923.1">
    <property type="nucleotide sequence ID" value="XM_025744898.1"/>
</dbReference>
<dbReference type="AlphaFoldDB" id="A0A316ZHZ2"/>
<dbReference type="Gene3D" id="3.30.1360.20">
    <property type="entry name" value="Transcriptional coactivator/pterin dehydratase"/>
    <property type="match status" value="1"/>
</dbReference>
<dbReference type="GeneID" id="37272442"/>
<evidence type="ECO:0000313" key="6">
    <source>
        <dbReference type="Proteomes" id="UP000245946"/>
    </source>
</evidence>
<dbReference type="PANTHER" id="PTHR42805">
    <property type="entry name" value="PTERIN-4-ALPHA-CARBINOLAMINE DEHYDRATASE-RELATED"/>
    <property type="match status" value="1"/>
</dbReference>